<dbReference type="PANTHER" id="PTHR47755">
    <property type="entry name" value="CELL DIVISION PROTEIN FTSX"/>
    <property type="match status" value="1"/>
</dbReference>
<dbReference type="Proteomes" id="UP001302249">
    <property type="component" value="Chromosome"/>
</dbReference>
<feature type="transmembrane region" description="Helical" evidence="6">
    <location>
        <begin position="166"/>
        <end position="189"/>
    </location>
</feature>
<organism evidence="8 9">
    <name type="scientific">Stakelama saccharophila</name>
    <dbReference type="NCBI Taxonomy" id="3075605"/>
    <lineage>
        <taxon>Bacteria</taxon>
        <taxon>Pseudomonadati</taxon>
        <taxon>Pseudomonadota</taxon>
        <taxon>Alphaproteobacteria</taxon>
        <taxon>Sphingomonadales</taxon>
        <taxon>Sphingomonadaceae</taxon>
        <taxon>Stakelama</taxon>
    </lineage>
</organism>
<gene>
    <name evidence="8" type="ORF">RPR59_00235</name>
</gene>
<name>A0ABZ0B8Y3_9SPHN</name>
<feature type="domain" description="ABC3 transporter permease C-terminal" evidence="7">
    <location>
        <begin position="173"/>
        <end position="286"/>
    </location>
</feature>
<dbReference type="InterPro" id="IPR003838">
    <property type="entry name" value="ABC3_permease_C"/>
</dbReference>
<evidence type="ECO:0000256" key="1">
    <source>
        <dbReference type="ARBA" id="ARBA00004651"/>
    </source>
</evidence>
<feature type="transmembrane region" description="Helical" evidence="6">
    <location>
        <begin position="263"/>
        <end position="287"/>
    </location>
</feature>
<proteinExistence type="predicted"/>
<dbReference type="Pfam" id="PF02687">
    <property type="entry name" value="FtsX"/>
    <property type="match status" value="1"/>
</dbReference>
<evidence type="ECO:0000256" key="5">
    <source>
        <dbReference type="ARBA" id="ARBA00023136"/>
    </source>
</evidence>
<evidence type="ECO:0000256" key="2">
    <source>
        <dbReference type="ARBA" id="ARBA00022475"/>
    </source>
</evidence>
<dbReference type="RefSeq" id="WP_313915470.1">
    <property type="nucleotide sequence ID" value="NZ_CP135076.1"/>
</dbReference>
<evidence type="ECO:0000256" key="3">
    <source>
        <dbReference type="ARBA" id="ARBA00022692"/>
    </source>
</evidence>
<keyword evidence="3 6" id="KW-0812">Transmembrane</keyword>
<dbReference type="EMBL" id="CP135076">
    <property type="protein sequence ID" value="WNO53733.1"/>
    <property type="molecule type" value="Genomic_DNA"/>
</dbReference>
<keyword evidence="2" id="KW-1003">Cell membrane</keyword>
<dbReference type="PANTHER" id="PTHR47755:SF1">
    <property type="entry name" value="CELL DIVISION PROTEIN FTSX"/>
    <property type="match status" value="1"/>
</dbReference>
<keyword evidence="9" id="KW-1185">Reference proteome</keyword>
<comment type="subcellular location">
    <subcellularLocation>
        <location evidence="1">Cell membrane</location>
        <topology evidence="1">Multi-pass membrane protein</topology>
    </subcellularLocation>
</comment>
<feature type="transmembrane region" description="Helical" evidence="6">
    <location>
        <begin position="221"/>
        <end position="243"/>
    </location>
</feature>
<keyword evidence="5 6" id="KW-0472">Membrane</keyword>
<evidence type="ECO:0000259" key="7">
    <source>
        <dbReference type="Pfam" id="PF02687"/>
    </source>
</evidence>
<evidence type="ECO:0000256" key="6">
    <source>
        <dbReference type="SAM" id="Phobius"/>
    </source>
</evidence>
<dbReference type="InterPro" id="IPR004513">
    <property type="entry name" value="FtsX"/>
</dbReference>
<sequence>MAKRTAPARRRLLHDARRGRVMGAIMAIMVFLTVLAAAFGIGAQHAASAIDRDLAGRLTVQVVEADTATRDRAADAIVTALRRTPGVARVQIVDRERLAALLEPWLGDAGLDPELPMPAMIDVDLTRADAAAIDRVERITAAIRADVRVNRDAAWLSPVRAFITNLAWLALGLVVLMVLATGAVALLAARAGLDSHQRTIDVLHMLGSTDVQIARLFQRRIALDTLVGGVIGTALALGVVWTLQAQIGRLGAATLAGGRLVPLDWAVLAVLPFAFAALSMLAARFAVLGTLRKRL</sequence>
<feature type="transmembrane region" description="Helical" evidence="6">
    <location>
        <begin position="21"/>
        <end position="43"/>
    </location>
</feature>
<accession>A0ABZ0B8Y3</accession>
<evidence type="ECO:0000256" key="4">
    <source>
        <dbReference type="ARBA" id="ARBA00022989"/>
    </source>
</evidence>
<keyword evidence="4 6" id="KW-1133">Transmembrane helix</keyword>
<evidence type="ECO:0000313" key="9">
    <source>
        <dbReference type="Proteomes" id="UP001302249"/>
    </source>
</evidence>
<protein>
    <submittedName>
        <fullName evidence="8">FtsX-like permease family protein</fullName>
    </submittedName>
</protein>
<evidence type="ECO:0000313" key="8">
    <source>
        <dbReference type="EMBL" id="WNO53733.1"/>
    </source>
</evidence>
<reference evidence="8 9" key="1">
    <citation type="submission" date="2023-09" db="EMBL/GenBank/DDBJ databases">
        <authorList>
            <person name="Rey-Velasco X."/>
        </authorList>
    </citation>
    <scope>NUCLEOTIDE SEQUENCE [LARGE SCALE GENOMIC DNA]</scope>
    <source>
        <strain evidence="8 9">W311</strain>
    </source>
</reference>